<dbReference type="EMBL" id="ML978076">
    <property type="protein sequence ID" value="KAF2010593.1"/>
    <property type="molecule type" value="Genomic_DNA"/>
</dbReference>
<name>A0A6A5XCH7_9PLEO</name>
<feature type="region of interest" description="Disordered" evidence="1">
    <location>
        <begin position="369"/>
        <end position="391"/>
    </location>
</feature>
<organism evidence="2 3">
    <name type="scientific">Aaosphaeria arxii CBS 175.79</name>
    <dbReference type="NCBI Taxonomy" id="1450172"/>
    <lineage>
        <taxon>Eukaryota</taxon>
        <taxon>Fungi</taxon>
        <taxon>Dikarya</taxon>
        <taxon>Ascomycota</taxon>
        <taxon>Pezizomycotina</taxon>
        <taxon>Dothideomycetes</taxon>
        <taxon>Pleosporomycetidae</taxon>
        <taxon>Pleosporales</taxon>
        <taxon>Pleosporales incertae sedis</taxon>
        <taxon>Aaosphaeria</taxon>
    </lineage>
</organism>
<feature type="region of interest" description="Disordered" evidence="1">
    <location>
        <begin position="544"/>
        <end position="576"/>
    </location>
</feature>
<protein>
    <submittedName>
        <fullName evidence="2">Uncharacterized protein</fullName>
    </submittedName>
</protein>
<gene>
    <name evidence="2" type="ORF">BU24DRAFT_467209</name>
</gene>
<sequence length="576" mass="63881">MASNSNPSTTSEGPPYTAECGDDDDKIVPSQSGSRDENAPASPQQPPDLDRRGMEEFQRWVEACDSPLSDVGHIPSEGGGVGSQAEDHVSPPFGPAIWDMPATPREGAPEGTNRRYTLMSNHAGDFAARILETDELLPLLKQLKATSANRLPPARPNRAGITYMDLVIKRLLRIGDIIKREVHDQELQPWHEMALWRYLAERYWPVPGQQLPDCTYPHIRVREYYQNERFFLTRAGHASSDSDVALYDTDETDDDAADNGNHDSNHDTVNGSPGPQGDDQAREDKGQQSSGAQTEVGPISKSIENELPARLEPFPRFDLNAKPKLMQIKFIQRSDGFGFSKDRDSLVRARRGRGPTPFSRPVRRIPIATEQPAESLPYFQNEGSPKRQRLSPEQDIGRMQDFYAYCQALCFQEEIDVAYADIMADMSRYSQEESDALLEDFDKPETAADVGMALLANVQSATMTFGPIKHAMIARDRKPSTAPGFKPPVLVNDILEYQDNRQGDVYALTSNMDMVRVNEDSRAAKVNAVDIVSHGGKQEFQIAKTEDLDHPDHGVDDSGDDDNGGIKLNLGSNTGL</sequence>
<feature type="compositionally biased region" description="Polar residues" evidence="1">
    <location>
        <begin position="1"/>
        <end position="12"/>
    </location>
</feature>
<accession>A0A6A5XCH7</accession>
<dbReference type="GeneID" id="54289827"/>
<dbReference type="OrthoDB" id="3801079at2759"/>
<dbReference type="RefSeq" id="XP_033378932.1">
    <property type="nucleotide sequence ID" value="XM_033532430.1"/>
</dbReference>
<reference evidence="2" key="1">
    <citation type="journal article" date="2020" name="Stud. Mycol.">
        <title>101 Dothideomycetes genomes: a test case for predicting lifestyles and emergence of pathogens.</title>
        <authorList>
            <person name="Haridas S."/>
            <person name="Albert R."/>
            <person name="Binder M."/>
            <person name="Bloem J."/>
            <person name="Labutti K."/>
            <person name="Salamov A."/>
            <person name="Andreopoulos B."/>
            <person name="Baker S."/>
            <person name="Barry K."/>
            <person name="Bills G."/>
            <person name="Bluhm B."/>
            <person name="Cannon C."/>
            <person name="Castanera R."/>
            <person name="Culley D."/>
            <person name="Daum C."/>
            <person name="Ezra D."/>
            <person name="Gonzalez J."/>
            <person name="Henrissat B."/>
            <person name="Kuo A."/>
            <person name="Liang C."/>
            <person name="Lipzen A."/>
            <person name="Lutzoni F."/>
            <person name="Magnuson J."/>
            <person name="Mondo S."/>
            <person name="Nolan M."/>
            <person name="Ohm R."/>
            <person name="Pangilinan J."/>
            <person name="Park H.-J."/>
            <person name="Ramirez L."/>
            <person name="Alfaro M."/>
            <person name="Sun H."/>
            <person name="Tritt A."/>
            <person name="Yoshinaga Y."/>
            <person name="Zwiers L.-H."/>
            <person name="Turgeon B."/>
            <person name="Goodwin S."/>
            <person name="Spatafora J."/>
            <person name="Crous P."/>
            <person name="Grigoriev I."/>
        </authorList>
    </citation>
    <scope>NUCLEOTIDE SEQUENCE</scope>
    <source>
        <strain evidence="2">CBS 175.79</strain>
    </source>
</reference>
<evidence type="ECO:0000256" key="1">
    <source>
        <dbReference type="SAM" id="MobiDB-lite"/>
    </source>
</evidence>
<dbReference type="AlphaFoldDB" id="A0A6A5XCH7"/>
<feature type="region of interest" description="Disordered" evidence="1">
    <location>
        <begin position="1"/>
        <end position="53"/>
    </location>
</feature>
<feature type="region of interest" description="Disordered" evidence="1">
    <location>
        <begin position="250"/>
        <end position="300"/>
    </location>
</feature>
<dbReference type="Proteomes" id="UP000799778">
    <property type="component" value="Unassembled WGS sequence"/>
</dbReference>
<keyword evidence="3" id="KW-1185">Reference proteome</keyword>
<feature type="compositionally biased region" description="Basic and acidic residues" evidence="1">
    <location>
        <begin position="544"/>
        <end position="556"/>
    </location>
</feature>
<proteinExistence type="predicted"/>
<evidence type="ECO:0000313" key="2">
    <source>
        <dbReference type="EMBL" id="KAF2010593.1"/>
    </source>
</evidence>
<evidence type="ECO:0000313" key="3">
    <source>
        <dbReference type="Proteomes" id="UP000799778"/>
    </source>
</evidence>